<evidence type="ECO:0000256" key="1">
    <source>
        <dbReference type="SAM" id="MobiDB-lite"/>
    </source>
</evidence>
<evidence type="ECO:0000313" key="3">
    <source>
        <dbReference type="Proteomes" id="UP000812287"/>
    </source>
</evidence>
<dbReference type="RefSeq" id="XP_043041171.1">
    <property type="nucleotide sequence ID" value="XM_043185986.1"/>
</dbReference>
<feature type="compositionally biased region" description="Polar residues" evidence="1">
    <location>
        <begin position="590"/>
        <end position="621"/>
    </location>
</feature>
<dbReference type="Proteomes" id="UP000812287">
    <property type="component" value="Unassembled WGS sequence"/>
</dbReference>
<dbReference type="AlphaFoldDB" id="A0A9P7VXK6"/>
<dbReference type="OrthoDB" id="434647at2759"/>
<dbReference type="EMBL" id="MU250531">
    <property type="protein sequence ID" value="KAG7447671.1"/>
    <property type="molecule type" value="Genomic_DNA"/>
</dbReference>
<dbReference type="Pfam" id="PF03134">
    <property type="entry name" value="TB2_DP1_HVA22"/>
    <property type="match status" value="1"/>
</dbReference>
<dbReference type="InterPro" id="IPR004345">
    <property type="entry name" value="TB2_DP1_HVA22"/>
</dbReference>
<protein>
    <submittedName>
        <fullName evidence="2">Uncharacterized protein</fullName>
    </submittedName>
</protein>
<sequence>MPLFVEILRHILLFQNTFDTFKTLKLPRPSRSSRSSGLPSARAMQQRKRDMKGCLAVWIVWCCFMTYERLLEGIFSLFIPFYDEVKALTLLFLLVTRARGAEPIYLHVIRPFLKPYTASVDALLDLARMFGDIMFALSAFPIRYIYAWWCHVRSSTLGQYVGILQQVRSPMRKEATMSPSSMRRASSSTSTLLNVDVSYVTTSQEAPTAGPSRILKESVSQRVNAGPLADLSPESSVKQSVVSATSHQIWYPPPSSYRESGEENISPESISDINRHDGLPNIISEHTVQELMQMEEWRQYPAFPSAYPATPLLPTNTLPNISAVMFSVKENEGDRTLRQQDFEPSLLSSRTSLEPNLVELLSDSTDQNQVLDGSNVGDSPMSVDVPMAEGDEDEDDFDITLGTPFLPPTNTFRLRPGRRPIRPLILESDGDVSSGATSPTALSTTDNGSSLHTPSSEASFAESLSQQGPLVAGRKRTLPRSFSPGIQKKTRTRASPISRRTVQKRDIVIQPRRRVVPARRRQTLKPALNSESEREQSDGNSGPASEREGSGNGSTTRPELKRRKIDVPSAKNTRGSTGQRKGKGVAPPHSGTTRSSSRLRAGVTSRTDLSDSHLNSASQETLRGRRAAAK</sequence>
<name>A0A9P7VXK6_9AGAR</name>
<comment type="caution">
    <text evidence="2">The sequence shown here is derived from an EMBL/GenBank/DDBJ whole genome shotgun (WGS) entry which is preliminary data.</text>
</comment>
<evidence type="ECO:0000313" key="2">
    <source>
        <dbReference type="EMBL" id="KAG7447671.1"/>
    </source>
</evidence>
<organism evidence="2 3">
    <name type="scientific">Guyanagaster necrorhizus</name>
    <dbReference type="NCBI Taxonomy" id="856835"/>
    <lineage>
        <taxon>Eukaryota</taxon>
        <taxon>Fungi</taxon>
        <taxon>Dikarya</taxon>
        <taxon>Basidiomycota</taxon>
        <taxon>Agaricomycotina</taxon>
        <taxon>Agaricomycetes</taxon>
        <taxon>Agaricomycetidae</taxon>
        <taxon>Agaricales</taxon>
        <taxon>Marasmiineae</taxon>
        <taxon>Physalacriaceae</taxon>
        <taxon>Guyanagaster</taxon>
    </lineage>
</organism>
<dbReference type="GeneID" id="66108283"/>
<feature type="compositionally biased region" description="Basic residues" evidence="1">
    <location>
        <begin position="511"/>
        <end position="523"/>
    </location>
</feature>
<gene>
    <name evidence="2" type="ORF">BT62DRAFT_930699</name>
</gene>
<feature type="compositionally biased region" description="Acidic residues" evidence="1">
    <location>
        <begin position="389"/>
        <end position="398"/>
    </location>
</feature>
<keyword evidence="3" id="KW-1185">Reference proteome</keyword>
<feature type="compositionally biased region" description="Polar residues" evidence="1">
    <location>
        <begin position="434"/>
        <end position="468"/>
    </location>
</feature>
<proteinExistence type="predicted"/>
<feature type="region of interest" description="Disordered" evidence="1">
    <location>
        <begin position="366"/>
        <end position="630"/>
    </location>
</feature>
<accession>A0A9P7VXK6</accession>
<feature type="compositionally biased region" description="Polar residues" evidence="1">
    <location>
        <begin position="570"/>
        <end position="579"/>
    </location>
</feature>
<reference evidence="2" key="1">
    <citation type="submission" date="2020-11" db="EMBL/GenBank/DDBJ databases">
        <title>Adaptations for nitrogen fixation in a non-lichenized fungal sporocarp promotes dispersal by wood-feeding termites.</title>
        <authorList>
            <consortium name="DOE Joint Genome Institute"/>
            <person name="Koch R.A."/>
            <person name="Yoon G."/>
            <person name="Arayal U."/>
            <person name="Lail K."/>
            <person name="Amirebrahimi M."/>
            <person name="Labutti K."/>
            <person name="Lipzen A."/>
            <person name="Riley R."/>
            <person name="Barry K."/>
            <person name="Henrissat B."/>
            <person name="Grigoriev I.V."/>
            <person name="Herr J.R."/>
            <person name="Aime M.C."/>
        </authorList>
    </citation>
    <scope>NUCLEOTIDE SEQUENCE</scope>
    <source>
        <strain evidence="2">MCA 3950</strain>
    </source>
</reference>